<protein>
    <submittedName>
        <fullName evidence="2">Uncharacterized protein</fullName>
    </submittedName>
</protein>
<sequence>MYKKYLLLLISVTTLIVANGGAVPTVVVGEDWSFPASVQQAPNSGLYSEEASPNYNVNLKVFDVAWKQINPSQGVYATNIQATVKDMPFATFASQNASTSPFWMRIWNSGDLWAPSYVKTLCNVGVIGKDYDGEGHLPIWNTCVWNEIKAMYRYFFLTKNMRADPRLKFIQIPGAFNWCEFDFDVIGNYSTSTGYTFAQFNTWFQTAMDDLVYIFNGENNDPTDDYAYKLIYTGEDYPFDVDSWPAAKNKLASDAVNRGMGIRTGITEVSNFHLSNIPAYGYLIDSNGYMVLNKSSILQNNPKRVIATENECYNACGYKVPAANIFYAVKMSNLKALQMGVNWLYVVNNDSYLKQYTAHWNWVRLSLGRYPNTAFDAWVALRDAQDKFSYGFSWTGAPYVKNYERFLTQRDVVGAVTKRGTTKYTNVVESNNGIAYEGRQTDIPNNPSIVFYLDDQFIVPTSNISTPVQVKVTYLDNQATSWILQYTNTAGVLVSSDPVVQQGTSKALTTATFTLTDALFQNNVQPGNSDFKITTTGSQNIEIWFVRVIKQ</sequence>
<keyword evidence="3" id="KW-1185">Reference proteome</keyword>
<accession>D3B1L9</accession>
<feature type="chain" id="PRO_5003040790" evidence="1">
    <location>
        <begin position="23"/>
        <end position="551"/>
    </location>
</feature>
<proteinExistence type="predicted"/>
<evidence type="ECO:0000313" key="3">
    <source>
        <dbReference type="Proteomes" id="UP000001396"/>
    </source>
</evidence>
<organism evidence="2 3">
    <name type="scientific">Heterostelium pallidum (strain ATCC 26659 / Pp 5 / PN500)</name>
    <name type="common">Cellular slime mold</name>
    <name type="synonym">Polysphondylium pallidum</name>
    <dbReference type="NCBI Taxonomy" id="670386"/>
    <lineage>
        <taxon>Eukaryota</taxon>
        <taxon>Amoebozoa</taxon>
        <taxon>Evosea</taxon>
        <taxon>Eumycetozoa</taxon>
        <taxon>Dictyostelia</taxon>
        <taxon>Acytosteliales</taxon>
        <taxon>Acytosteliaceae</taxon>
        <taxon>Heterostelium</taxon>
    </lineage>
</organism>
<dbReference type="GeneID" id="31357718"/>
<comment type="caution">
    <text evidence="2">The sequence shown here is derived from an EMBL/GenBank/DDBJ whole genome shotgun (WGS) entry which is preliminary data.</text>
</comment>
<reference evidence="2 3" key="1">
    <citation type="journal article" date="2011" name="Genome Res.">
        <title>Phylogeny-wide analysis of social amoeba genomes highlights ancient origins for complex intercellular communication.</title>
        <authorList>
            <person name="Heidel A.J."/>
            <person name="Lawal H.M."/>
            <person name="Felder M."/>
            <person name="Schilde C."/>
            <person name="Helps N.R."/>
            <person name="Tunggal B."/>
            <person name="Rivero F."/>
            <person name="John U."/>
            <person name="Schleicher M."/>
            <person name="Eichinger L."/>
            <person name="Platzer M."/>
            <person name="Noegel A.A."/>
            <person name="Schaap P."/>
            <person name="Gloeckner G."/>
        </authorList>
    </citation>
    <scope>NUCLEOTIDE SEQUENCE [LARGE SCALE GENOMIC DNA]</scope>
    <source>
        <strain evidence="3">ATCC 26659 / Pp 5 / PN500</strain>
    </source>
</reference>
<dbReference type="EMBL" id="ADBJ01000008">
    <property type="protein sequence ID" value="EFA85193.1"/>
    <property type="molecule type" value="Genomic_DNA"/>
</dbReference>
<dbReference type="RefSeq" id="XP_020437302.1">
    <property type="nucleotide sequence ID" value="XM_020573185.1"/>
</dbReference>
<gene>
    <name evidence="2" type="ORF">PPL_02193</name>
</gene>
<feature type="signal peptide" evidence="1">
    <location>
        <begin position="1"/>
        <end position="22"/>
    </location>
</feature>
<dbReference type="Proteomes" id="UP000001396">
    <property type="component" value="Unassembled WGS sequence"/>
</dbReference>
<name>D3B1L9_HETP5</name>
<dbReference type="InParanoid" id="D3B1L9"/>
<evidence type="ECO:0000256" key="1">
    <source>
        <dbReference type="SAM" id="SignalP"/>
    </source>
</evidence>
<evidence type="ECO:0000313" key="2">
    <source>
        <dbReference type="EMBL" id="EFA85193.1"/>
    </source>
</evidence>
<keyword evidence="1" id="KW-0732">Signal</keyword>
<dbReference type="OMA" id="FWMRIWN"/>
<dbReference type="AlphaFoldDB" id="D3B1L9"/>